<dbReference type="InterPro" id="IPR041090">
    <property type="entry name" value="DUF5578"/>
</dbReference>
<name>A0A0L8GVI1_OCTBM</name>
<dbReference type="SUPFAM" id="SSF48371">
    <property type="entry name" value="ARM repeat"/>
    <property type="match status" value="1"/>
</dbReference>
<evidence type="ECO:0000313" key="1">
    <source>
        <dbReference type="EMBL" id="KOF81066.1"/>
    </source>
</evidence>
<dbReference type="AlphaFoldDB" id="A0A0L8GVI1"/>
<accession>A0A0L8GVI1</accession>
<dbReference type="Pfam" id="PF17741">
    <property type="entry name" value="DUF5578"/>
    <property type="match status" value="1"/>
</dbReference>
<dbReference type="Gene3D" id="1.25.10.10">
    <property type="entry name" value="Leucine-rich Repeat Variant"/>
    <property type="match status" value="2"/>
</dbReference>
<evidence type="ECO:0008006" key="2">
    <source>
        <dbReference type="Google" id="ProtNLM"/>
    </source>
</evidence>
<dbReference type="PANTHER" id="PTHR34258:SF1">
    <property type="entry name" value="ARMADILLO-LIKE HELICAL DOMAIN CONTAINING PROTEIN 1"/>
    <property type="match status" value="1"/>
</dbReference>
<proteinExistence type="predicted"/>
<organism evidence="1">
    <name type="scientific">Octopus bimaculoides</name>
    <name type="common">California two-spotted octopus</name>
    <dbReference type="NCBI Taxonomy" id="37653"/>
    <lineage>
        <taxon>Eukaryota</taxon>
        <taxon>Metazoa</taxon>
        <taxon>Spiralia</taxon>
        <taxon>Lophotrochozoa</taxon>
        <taxon>Mollusca</taxon>
        <taxon>Cephalopoda</taxon>
        <taxon>Coleoidea</taxon>
        <taxon>Octopodiformes</taxon>
        <taxon>Octopoda</taxon>
        <taxon>Incirrata</taxon>
        <taxon>Octopodidae</taxon>
        <taxon>Octopus</taxon>
    </lineage>
</organism>
<sequence>MRPANQEAQINRVFDLFKEWDKGDEATRKKILNCFIQQNKNKTGPELEMQFAEGASLMLARISAWLRLSYMFGTALSEQLDSINIFLSASCGHQYMTEFIEIGGIFTLIAVLRLFQLSNNHKTKAMICLQSISNAGRKYKELICESYGLAAIAECLAKSQNSETQESCQQLLLSLFQANPKYQLQLYKTLIALLPCTSPKAQQIAVNSLRLVQPAIKTTLPSLVEPLLTLLKTLHLEVQYEVTNYIKELIGSKLTDQILTGLINLLGPETRWLAIPDSVIDPMKSSLSVTTPSHIHIQQAAAAKAIGIVVEDNEEVAKKLIQLEVIPKLLNGISNPGSAECQRHCSLALQHFAKTFPEQAVKIKDVLGDELYNVLMSSPNILYQNLCVSQVDTLENIRGNTHLMESKRKEP</sequence>
<protein>
    <recommendedName>
        <fullName evidence="2">Armadillo repeat-containing domain-containing protein</fullName>
    </recommendedName>
</protein>
<dbReference type="OMA" id="KIARNHI"/>
<dbReference type="KEGG" id="obi:106874429"/>
<dbReference type="PANTHER" id="PTHR34258">
    <property type="entry name" value="ARMADILLO-LIKE HELICAL DOMAIN CONTAINING PROTEIN 1"/>
    <property type="match status" value="1"/>
</dbReference>
<dbReference type="InterPro" id="IPR011989">
    <property type="entry name" value="ARM-like"/>
</dbReference>
<dbReference type="EMBL" id="KQ420166">
    <property type="protein sequence ID" value="KOF81066.1"/>
    <property type="molecule type" value="Genomic_DNA"/>
</dbReference>
<reference evidence="1" key="1">
    <citation type="submission" date="2015-07" db="EMBL/GenBank/DDBJ databases">
        <title>MeaNS - Measles Nucleotide Surveillance Program.</title>
        <authorList>
            <person name="Tran T."/>
            <person name="Druce J."/>
        </authorList>
    </citation>
    <scope>NUCLEOTIDE SEQUENCE</scope>
    <source>
        <strain evidence="1">UCB-OBI-ISO-001</strain>
        <tissue evidence="1">Gonad</tissue>
    </source>
</reference>
<dbReference type="OrthoDB" id="278163at2759"/>
<gene>
    <name evidence="1" type="ORF">OCBIM_22027029mg</name>
</gene>
<dbReference type="InterPro" id="IPR016024">
    <property type="entry name" value="ARM-type_fold"/>
</dbReference>